<accession>A0A166L7P8</accession>
<dbReference type="Proteomes" id="UP000076532">
    <property type="component" value="Unassembled WGS sequence"/>
</dbReference>
<proteinExistence type="predicted"/>
<name>A0A166L7P8_9AGAM</name>
<keyword evidence="3" id="KW-1185">Reference proteome</keyword>
<feature type="region of interest" description="Disordered" evidence="1">
    <location>
        <begin position="50"/>
        <end position="81"/>
    </location>
</feature>
<dbReference type="AlphaFoldDB" id="A0A166L7P8"/>
<evidence type="ECO:0000313" key="3">
    <source>
        <dbReference type="Proteomes" id="UP000076532"/>
    </source>
</evidence>
<organism evidence="2 3">
    <name type="scientific">Athelia psychrophila</name>
    <dbReference type="NCBI Taxonomy" id="1759441"/>
    <lineage>
        <taxon>Eukaryota</taxon>
        <taxon>Fungi</taxon>
        <taxon>Dikarya</taxon>
        <taxon>Basidiomycota</taxon>
        <taxon>Agaricomycotina</taxon>
        <taxon>Agaricomycetes</taxon>
        <taxon>Agaricomycetidae</taxon>
        <taxon>Atheliales</taxon>
        <taxon>Atheliaceae</taxon>
        <taxon>Athelia</taxon>
    </lineage>
</organism>
<evidence type="ECO:0000256" key="1">
    <source>
        <dbReference type="SAM" id="MobiDB-lite"/>
    </source>
</evidence>
<reference evidence="2 3" key="1">
    <citation type="journal article" date="2016" name="Mol. Biol. Evol.">
        <title>Comparative Genomics of Early-Diverging Mushroom-Forming Fungi Provides Insights into the Origins of Lignocellulose Decay Capabilities.</title>
        <authorList>
            <person name="Nagy L.G."/>
            <person name="Riley R."/>
            <person name="Tritt A."/>
            <person name="Adam C."/>
            <person name="Daum C."/>
            <person name="Floudas D."/>
            <person name="Sun H."/>
            <person name="Yadav J.S."/>
            <person name="Pangilinan J."/>
            <person name="Larsson K.H."/>
            <person name="Matsuura K."/>
            <person name="Barry K."/>
            <person name="Labutti K."/>
            <person name="Kuo R."/>
            <person name="Ohm R.A."/>
            <person name="Bhattacharya S.S."/>
            <person name="Shirouzu T."/>
            <person name="Yoshinaga Y."/>
            <person name="Martin F.M."/>
            <person name="Grigoriev I.V."/>
            <person name="Hibbett D.S."/>
        </authorList>
    </citation>
    <scope>NUCLEOTIDE SEQUENCE [LARGE SCALE GENOMIC DNA]</scope>
    <source>
        <strain evidence="2 3">CBS 109695</strain>
    </source>
</reference>
<evidence type="ECO:0000313" key="2">
    <source>
        <dbReference type="EMBL" id="KZP22663.1"/>
    </source>
</evidence>
<protein>
    <submittedName>
        <fullName evidence="2">Uncharacterized protein</fullName>
    </submittedName>
</protein>
<gene>
    <name evidence="2" type="ORF">FIBSPDRAFT_952767</name>
</gene>
<dbReference type="EMBL" id="KV417538">
    <property type="protein sequence ID" value="KZP22663.1"/>
    <property type="molecule type" value="Genomic_DNA"/>
</dbReference>
<sequence length="100" mass="11218">MSQTNTSNTRDSEINNIGRDQVSLTTRDVIINYHYHFCSACHPQRLGPVAEATERSSLTGAGDRVSEETREEEGTDHEHADTGGLALKLWLRICRALCFR</sequence>